<protein>
    <submittedName>
        <fullName evidence="1">Uncharacterized protein</fullName>
    </submittedName>
</protein>
<comment type="caution">
    <text evidence="1">The sequence shown here is derived from an EMBL/GenBank/DDBJ whole genome shotgun (WGS) entry which is preliminary data.</text>
</comment>
<dbReference type="AlphaFoldDB" id="A0AAE0FCZ0"/>
<evidence type="ECO:0000313" key="2">
    <source>
        <dbReference type="Proteomes" id="UP001190700"/>
    </source>
</evidence>
<proteinExistence type="predicted"/>
<accession>A0AAE0FCZ0</accession>
<keyword evidence="2" id="KW-1185">Reference proteome</keyword>
<reference evidence="1 2" key="1">
    <citation type="journal article" date="2015" name="Genome Biol. Evol.">
        <title>Comparative Genomics of a Bacterivorous Green Alga Reveals Evolutionary Causalities and Consequences of Phago-Mixotrophic Mode of Nutrition.</title>
        <authorList>
            <person name="Burns J.A."/>
            <person name="Paasch A."/>
            <person name="Narechania A."/>
            <person name="Kim E."/>
        </authorList>
    </citation>
    <scope>NUCLEOTIDE SEQUENCE [LARGE SCALE GENOMIC DNA]</scope>
    <source>
        <strain evidence="1 2">PLY_AMNH</strain>
    </source>
</reference>
<name>A0AAE0FCZ0_9CHLO</name>
<dbReference type="EMBL" id="LGRX02020498">
    <property type="protein sequence ID" value="KAK3257441.1"/>
    <property type="molecule type" value="Genomic_DNA"/>
</dbReference>
<dbReference type="Proteomes" id="UP001190700">
    <property type="component" value="Unassembled WGS sequence"/>
</dbReference>
<evidence type="ECO:0000313" key="1">
    <source>
        <dbReference type="EMBL" id="KAK3257441.1"/>
    </source>
</evidence>
<organism evidence="1 2">
    <name type="scientific">Cymbomonas tetramitiformis</name>
    <dbReference type="NCBI Taxonomy" id="36881"/>
    <lineage>
        <taxon>Eukaryota</taxon>
        <taxon>Viridiplantae</taxon>
        <taxon>Chlorophyta</taxon>
        <taxon>Pyramimonadophyceae</taxon>
        <taxon>Pyramimonadales</taxon>
        <taxon>Pyramimonadaceae</taxon>
        <taxon>Cymbomonas</taxon>
    </lineage>
</organism>
<gene>
    <name evidence="1" type="ORF">CYMTET_33471</name>
</gene>
<sequence>MPSLCCINVANVVFWSSRHNDFERHGGLGNTTENACTVTSKLNFDIGHLGRMAKPTSAVQVVIEQANHCLLTVFINSEFNLDVFVQVVRARVWLSVVGAQHCLPQAH</sequence>